<organism evidence="2 3">
    <name type="scientific">candidate division KSB3 bacterium</name>
    <dbReference type="NCBI Taxonomy" id="2044937"/>
    <lineage>
        <taxon>Bacteria</taxon>
        <taxon>candidate division KSB3</taxon>
    </lineage>
</organism>
<evidence type="ECO:0000313" key="2">
    <source>
        <dbReference type="EMBL" id="PIE35020.1"/>
    </source>
</evidence>
<evidence type="ECO:0000256" key="1">
    <source>
        <dbReference type="SAM" id="MobiDB-lite"/>
    </source>
</evidence>
<sequence>MIRNQINDLEKKLTFLVKESSKRRKKAKKSKVKYYFEGQEDAFEQILIELKNLKYELDMSEDEEEEEQTIEKSTQEDIEGDGAESLLQQALKKGIITQRSSHYYYDEFPNKRLQGRGNVLAALSDTELYEKIQQQLSDGDSAV</sequence>
<comment type="caution">
    <text evidence="2">The sequence shown here is derived from an EMBL/GenBank/DDBJ whole genome shotgun (WGS) entry which is preliminary data.</text>
</comment>
<feature type="region of interest" description="Disordered" evidence="1">
    <location>
        <begin position="59"/>
        <end position="79"/>
    </location>
</feature>
<dbReference type="EMBL" id="PDSK01000067">
    <property type="protein sequence ID" value="PIE35020.1"/>
    <property type="molecule type" value="Genomic_DNA"/>
</dbReference>
<gene>
    <name evidence="2" type="ORF">CSA56_05950</name>
</gene>
<dbReference type="Proteomes" id="UP000230821">
    <property type="component" value="Unassembled WGS sequence"/>
</dbReference>
<name>A0A2G6KI17_9BACT</name>
<protein>
    <submittedName>
        <fullName evidence="2">Uncharacterized protein</fullName>
    </submittedName>
</protein>
<accession>A0A2G6KI17</accession>
<evidence type="ECO:0000313" key="3">
    <source>
        <dbReference type="Proteomes" id="UP000230821"/>
    </source>
</evidence>
<feature type="compositionally biased region" description="Acidic residues" evidence="1">
    <location>
        <begin position="59"/>
        <end position="68"/>
    </location>
</feature>
<dbReference type="AlphaFoldDB" id="A0A2G6KI17"/>
<proteinExistence type="predicted"/>
<reference evidence="2 3" key="1">
    <citation type="submission" date="2017-10" db="EMBL/GenBank/DDBJ databases">
        <title>Novel microbial diversity and functional potential in the marine mammal oral microbiome.</title>
        <authorList>
            <person name="Dudek N.K."/>
            <person name="Sun C.L."/>
            <person name="Burstein D."/>
            <person name="Kantor R.S."/>
            <person name="Aliaga Goltsman D.S."/>
            <person name="Bik E.M."/>
            <person name="Thomas B.C."/>
            <person name="Banfield J.F."/>
            <person name="Relman D.A."/>
        </authorList>
    </citation>
    <scope>NUCLEOTIDE SEQUENCE [LARGE SCALE GENOMIC DNA]</scope>
    <source>
        <strain evidence="2">DOLJORAL78_47_16</strain>
    </source>
</reference>